<dbReference type="InterPro" id="IPR012675">
    <property type="entry name" value="Beta-grasp_dom_sf"/>
</dbReference>
<dbReference type="Proteomes" id="UP000766246">
    <property type="component" value="Unassembled WGS sequence"/>
</dbReference>
<evidence type="ECO:0000313" key="1">
    <source>
        <dbReference type="EMBL" id="MBE5918953.1"/>
    </source>
</evidence>
<evidence type="ECO:0000313" key="2">
    <source>
        <dbReference type="Proteomes" id="UP000766246"/>
    </source>
</evidence>
<dbReference type="PANTHER" id="PTHR34472">
    <property type="entry name" value="SULFUR CARRIER PROTEIN THIS"/>
    <property type="match status" value="1"/>
</dbReference>
<comment type="caution">
    <text evidence="1">The sequence shown here is derived from an EMBL/GenBank/DDBJ whole genome shotgun (WGS) entry which is preliminary data.</text>
</comment>
<dbReference type="SUPFAM" id="SSF54285">
    <property type="entry name" value="MoaD/ThiS"/>
    <property type="match status" value="1"/>
</dbReference>
<accession>A0A927UB82</accession>
<gene>
    <name evidence="1" type="primary">thiS</name>
    <name evidence="1" type="ORF">E7272_03825</name>
</gene>
<proteinExistence type="predicted"/>
<dbReference type="NCBIfam" id="TIGR01683">
    <property type="entry name" value="thiS"/>
    <property type="match status" value="1"/>
</dbReference>
<protein>
    <submittedName>
        <fullName evidence="1">Sulfur carrier protein ThiS</fullName>
    </submittedName>
</protein>
<dbReference type="Pfam" id="PF02597">
    <property type="entry name" value="ThiS"/>
    <property type="match status" value="1"/>
</dbReference>
<dbReference type="PANTHER" id="PTHR34472:SF1">
    <property type="entry name" value="SULFUR CARRIER PROTEIN THIS"/>
    <property type="match status" value="1"/>
</dbReference>
<dbReference type="AlphaFoldDB" id="A0A927UB82"/>
<sequence>MTLVYINGCEQAANGKTVVDIINEMNIDIRTIAVELNEEIVSKADYDSTTLKDGDVLEVVSFVGGG</sequence>
<name>A0A927UB82_9FIRM</name>
<dbReference type="InterPro" id="IPR010035">
    <property type="entry name" value="Thi_S"/>
</dbReference>
<dbReference type="InterPro" id="IPR003749">
    <property type="entry name" value="ThiS/MoaD-like"/>
</dbReference>
<dbReference type="EMBL" id="SVER01000007">
    <property type="protein sequence ID" value="MBE5918953.1"/>
    <property type="molecule type" value="Genomic_DNA"/>
</dbReference>
<dbReference type="InterPro" id="IPR016155">
    <property type="entry name" value="Mopterin_synth/thiamin_S_b"/>
</dbReference>
<organism evidence="1 2">
    <name type="scientific">Pseudobutyrivibrio ruminis</name>
    <dbReference type="NCBI Taxonomy" id="46206"/>
    <lineage>
        <taxon>Bacteria</taxon>
        <taxon>Bacillati</taxon>
        <taxon>Bacillota</taxon>
        <taxon>Clostridia</taxon>
        <taxon>Lachnospirales</taxon>
        <taxon>Lachnospiraceae</taxon>
        <taxon>Pseudobutyrivibrio</taxon>
    </lineage>
</organism>
<reference evidence="1" key="1">
    <citation type="submission" date="2019-04" db="EMBL/GenBank/DDBJ databases">
        <title>Evolution of Biomass-Degrading Anaerobic Consortia Revealed by Metagenomics.</title>
        <authorList>
            <person name="Peng X."/>
        </authorList>
    </citation>
    <scope>NUCLEOTIDE SEQUENCE</scope>
    <source>
        <strain evidence="1">SIG311</strain>
    </source>
</reference>
<dbReference type="Gene3D" id="3.10.20.30">
    <property type="match status" value="1"/>
</dbReference>
<dbReference type="CDD" id="cd00565">
    <property type="entry name" value="Ubl_ThiS"/>
    <property type="match status" value="1"/>
</dbReference>